<dbReference type="GO" id="GO:0030170">
    <property type="term" value="F:pyridoxal phosphate binding"/>
    <property type="evidence" value="ECO:0007669"/>
    <property type="project" value="InterPro"/>
</dbReference>
<dbReference type="Proteomes" id="UP000050535">
    <property type="component" value="Unassembled WGS sequence"/>
</dbReference>
<keyword evidence="4" id="KW-1185">Reference proteome</keyword>
<evidence type="ECO:0000313" key="3">
    <source>
        <dbReference type="EMBL" id="KPN30208.1"/>
    </source>
</evidence>
<dbReference type="EMBL" id="LGUC01000001">
    <property type="protein sequence ID" value="KPN30208.1"/>
    <property type="molecule type" value="Genomic_DNA"/>
</dbReference>
<name>A0A0P7GA14_9EURY</name>
<keyword evidence="3" id="KW-0808">Transferase</keyword>
<feature type="domain" description="Aminotransferase class I/classII large" evidence="2">
    <location>
        <begin position="2"/>
        <end position="70"/>
    </location>
</feature>
<feature type="region of interest" description="Disordered" evidence="1">
    <location>
        <begin position="73"/>
        <end position="107"/>
    </location>
</feature>
<accession>A0A0P7GA14</accession>
<dbReference type="Gene3D" id="3.90.1150.10">
    <property type="entry name" value="Aspartate Aminotransferase, domain 1"/>
    <property type="match status" value="1"/>
</dbReference>
<protein>
    <submittedName>
        <fullName evidence="3">LL-diaminopimelate aminotransferase</fullName>
    </submittedName>
</protein>
<keyword evidence="3" id="KW-0032">Aminotransferase</keyword>
<evidence type="ECO:0000313" key="4">
    <source>
        <dbReference type="Proteomes" id="UP000050535"/>
    </source>
</evidence>
<dbReference type="InterPro" id="IPR015422">
    <property type="entry name" value="PyrdxlP-dep_Trfase_small"/>
</dbReference>
<dbReference type="SUPFAM" id="SSF53383">
    <property type="entry name" value="PLP-dependent transferases"/>
    <property type="match status" value="1"/>
</dbReference>
<dbReference type="AlphaFoldDB" id="A0A0P7GA14"/>
<evidence type="ECO:0000259" key="2">
    <source>
        <dbReference type="Pfam" id="PF00155"/>
    </source>
</evidence>
<dbReference type="GO" id="GO:0008483">
    <property type="term" value="F:transaminase activity"/>
    <property type="evidence" value="ECO:0007669"/>
    <property type="project" value="UniProtKB-KW"/>
</dbReference>
<dbReference type="PATRIC" id="fig|699431.3.peg.961"/>
<dbReference type="InterPro" id="IPR004839">
    <property type="entry name" value="Aminotransferase_I/II_large"/>
</dbReference>
<dbReference type="InterPro" id="IPR015424">
    <property type="entry name" value="PyrdxlP-dep_Trfase"/>
</dbReference>
<dbReference type="STRING" id="699431.SY89_00934"/>
<dbReference type="Pfam" id="PF00155">
    <property type="entry name" value="Aminotran_1_2"/>
    <property type="match status" value="1"/>
</dbReference>
<evidence type="ECO:0000256" key="1">
    <source>
        <dbReference type="SAM" id="MobiDB-lite"/>
    </source>
</evidence>
<reference evidence="4" key="1">
    <citation type="submission" date="2013-11" db="EMBL/GenBank/DDBJ databases">
        <authorList>
            <person name="Hoang H.T."/>
            <person name="Killian M.L."/>
            <person name="Madson D.M."/>
            <person name="Arruda P.H.E."/>
            <person name="Sun D."/>
            <person name="Schwartz K.J."/>
            <person name="Yoon K."/>
        </authorList>
    </citation>
    <scope>NUCLEOTIDE SEQUENCE [LARGE SCALE GENOMIC DNA]</scope>
    <source>
        <strain evidence="4">CDK2</strain>
    </source>
</reference>
<gene>
    <name evidence="3" type="ORF">SY89_00934</name>
</gene>
<sequence length="107" mass="11382">MDTFTEALDAAGAEYTRPDGAFYVMARFDDYPGTMANVKRLIDEAGVAGMPGEGFGEAYSDWLRFALVTPASRRPPTAWPRSSPNGALAHSAAVSRSADIRPVVGVS</sequence>
<proteinExistence type="predicted"/>
<comment type="caution">
    <text evidence="3">The sequence shown here is derived from an EMBL/GenBank/DDBJ whole genome shotgun (WGS) entry which is preliminary data.</text>
</comment>
<organism evidence="3 4">
    <name type="scientific">Halolamina pelagica</name>
    <dbReference type="NCBI Taxonomy" id="699431"/>
    <lineage>
        <taxon>Archaea</taxon>
        <taxon>Methanobacteriati</taxon>
        <taxon>Methanobacteriota</taxon>
        <taxon>Stenosarchaea group</taxon>
        <taxon>Halobacteria</taxon>
        <taxon>Halobacteriales</taxon>
        <taxon>Haloferacaceae</taxon>
    </lineage>
</organism>